<feature type="transmembrane region" description="Helical" evidence="1">
    <location>
        <begin position="44"/>
        <end position="65"/>
    </location>
</feature>
<gene>
    <name evidence="2" type="ORF">FFV09_09130</name>
</gene>
<sequence length="157" mass="17318">MFEWIRELDVVWQYAALFLLAAAPWLDIFLVVPLGIVWGLSPVAVSIIGFAGNFLMVLLIGLFFTRISAWLERRKVKQGRTASSKKETRARRVWEKYGVPGLALVAPALVGTDIAAVLALSFGSSRRWVIGWMAVSLAVWTVVMAVGSVYGLSYATQ</sequence>
<proteinExistence type="predicted"/>
<keyword evidence="1" id="KW-0472">Membrane</keyword>
<protein>
    <submittedName>
        <fullName evidence="2">Small multi-drug export protein</fullName>
    </submittedName>
</protein>
<dbReference type="AlphaFoldDB" id="A0A4Y6UXJ6"/>
<dbReference type="Proteomes" id="UP000316968">
    <property type="component" value="Chromosome"/>
</dbReference>
<dbReference type="KEGG" id="saca:FFV09_09130"/>
<reference evidence="2 3" key="1">
    <citation type="submission" date="2019-06" db="EMBL/GenBank/DDBJ databases">
        <title>Saccharibacillus brassicae sp. nov., an endophytic bacterium isolated from Chinese cabbage seeds (Brassica pekinensis).</title>
        <authorList>
            <person name="Jiang L."/>
            <person name="Lee J."/>
            <person name="Kim S.W."/>
        </authorList>
    </citation>
    <scope>NUCLEOTIDE SEQUENCE [LARGE SCALE GENOMIC DNA]</scope>
    <source>
        <strain evidence="3">KCTC 43072 / ATSA2</strain>
    </source>
</reference>
<feature type="transmembrane region" description="Helical" evidence="1">
    <location>
        <begin position="129"/>
        <end position="152"/>
    </location>
</feature>
<dbReference type="InterPro" id="IPR009577">
    <property type="entry name" value="Sm_multidrug_ex"/>
</dbReference>
<dbReference type="RefSeq" id="WP_141447545.1">
    <property type="nucleotide sequence ID" value="NZ_CBCSAZ010000002.1"/>
</dbReference>
<dbReference type="OrthoDB" id="6400183at2"/>
<evidence type="ECO:0000313" key="3">
    <source>
        <dbReference type="Proteomes" id="UP000316968"/>
    </source>
</evidence>
<evidence type="ECO:0000313" key="2">
    <source>
        <dbReference type="EMBL" id="QDH20997.1"/>
    </source>
</evidence>
<evidence type="ECO:0000256" key="1">
    <source>
        <dbReference type="SAM" id="Phobius"/>
    </source>
</evidence>
<keyword evidence="3" id="KW-1185">Reference proteome</keyword>
<dbReference type="EMBL" id="CP041217">
    <property type="protein sequence ID" value="QDH20997.1"/>
    <property type="molecule type" value="Genomic_DNA"/>
</dbReference>
<name>A0A4Y6UXJ6_SACBS</name>
<feature type="transmembrane region" description="Helical" evidence="1">
    <location>
        <begin position="99"/>
        <end position="123"/>
    </location>
</feature>
<keyword evidence="1" id="KW-0812">Transmembrane</keyword>
<dbReference type="Pfam" id="PF06695">
    <property type="entry name" value="Sm_multidrug_ex"/>
    <property type="match status" value="1"/>
</dbReference>
<organism evidence="2 3">
    <name type="scientific">Saccharibacillus brassicae</name>
    <dbReference type="NCBI Taxonomy" id="2583377"/>
    <lineage>
        <taxon>Bacteria</taxon>
        <taxon>Bacillati</taxon>
        <taxon>Bacillota</taxon>
        <taxon>Bacilli</taxon>
        <taxon>Bacillales</taxon>
        <taxon>Paenibacillaceae</taxon>
        <taxon>Saccharibacillus</taxon>
    </lineage>
</organism>
<feature type="transmembrane region" description="Helical" evidence="1">
    <location>
        <begin position="12"/>
        <end position="38"/>
    </location>
</feature>
<keyword evidence="1" id="KW-1133">Transmembrane helix</keyword>
<accession>A0A4Y6UXJ6</accession>